<evidence type="ECO:0000313" key="2">
    <source>
        <dbReference type="EMBL" id="QED29058.1"/>
    </source>
</evidence>
<feature type="coiled-coil region" evidence="1">
    <location>
        <begin position="39"/>
        <end position="66"/>
    </location>
</feature>
<dbReference type="GO" id="GO:0016740">
    <property type="term" value="F:transferase activity"/>
    <property type="evidence" value="ECO:0007669"/>
    <property type="project" value="UniProtKB-KW"/>
</dbReference>
<evidence type="ECO:0000256" key="1">
    <source>
        <dbReference type="SAM" id="Coils"/>
    </source>
</evidence>
<evidence type="ECO:0000313" key="3">
    <source>
        <dbReference type="Proteomes" id="UP000321595"/>
    </source>
</evidence>
<proteinExistence type="predicted"/>
<name>A0A5B8XVV2_9DELT</name>
<sequence>MGPGGRPLRTDYPGTDESLQARMDSNQVQGLQVDPNMPQEAYSMKIQELETKIDDLKEKVFQSKTRIVLLRETLLSGNLAGARAIVIHKTDMGRAFKLREALYSLDGSKVFGQVDRNGSLADKNSFEVYNGGIAPGNHNLSIFLKYQGSGYGLFPYFNGYDFEIRSSCQFKAEEGKISQIRVVAYEKGNAATSKEDRPFTRCEVQFFDNIRTDEGAVGDEAK</sequence>
<keyword evidence="1" id="KW-0175">Coiled coil</keyword>
<reference evidence="2 3" key="1">
    <citation type="submission" date="2019-08" db="EMBL/GenBank/DDBJ databases">
        <authorList>
            <person name="Liang Q."/>
        </authorList>
    </citation>
    <scope>NUCLEOTIDE SEQUENCE [LARGE SCALE GENOMIC DNA]</scope>
    <source>
        <strain evidence="2 3">V1718</strain>
    </source>
</reference>
<keyword evidence="2" id="KW-0808">Transferase</keyword>
<organism evidence="2 3">
    <name type="scientific">Microvenator marinus</name>
    <dbReference type="NCBI Taxonomy" id="2600177"/>
    <lineage>
        <taxon>Bacteria</taxon>
        <taxon>Deltaproteobacteria</taxon>
        <taxon>Bradymonadales</taxon>
        <taxon>Microvenatoraceae</taxon>
        <taxon>Microvenator</taxon>
    </lineage>
</organism>
<dbReference type="Proteomes" id="UP000321595">
    <property type="component" value="Chromosome"/>
</dbReference>
<dbReference type="KEGG" id="bbae:FRD01_17800"/>
<dbReference type="EMBL" id="CP042467">
    <property type="protein sequence ID" value="QED29058.1"/>
    <property type="molecule type" value="Genomic_DNA"/>
</dbReference>
<dbReference type="OrthoDB" id="5514152at2"/>
<dbReference type="AlphaFoldDB" id="A0A5B8XVV2"/>
<protein>
    <submittedName>
        <fullName evidence="2">Dihydrolipoamide acetyltransferase</fullName>
    </submittedName>
</protein>
<gene>
    <name evidence="2" type="ORF">FRD01_17800</name>
</gene>
<keyword evidence="3" id="KW-1185">Reference proteome</keyword>
<accession>A0A5B8XVV2</accession>